<evidence type="ECO:0000256" key="1">
    <source>
        <dbReference type="SAM" id="MobiDB-lite"/>
    </source>
</evidence>
<comment type="caution">
    <text evidence="2">The sequence shown here is derived from an EMBL/GenBank/DDBJ whole genome shotgun (WGS) entry which is preliminary data.</text>
</comment>
<dbReference type="InterPro" id="IPR022385">
    <property type="entry name" value="Rhs_assc_core"/>
</dbReference>
<dbReference type="Gene3D" id="2.180.10.10">
    <property type="entry name" value="RHS repeat-associated core"/>
    <property type="match status" value="1"/>
</dbReference>
<accession>A0ABV8JMD1</accession>
<dbReference type="PANTHER" id="PTHR32305">
    <property type="match status" value="1"/>
</dbReference>
<gene>
    <name evidence="2" type="ORF">ACFOUO_09915</name>
</gene>
<dbReference type="EMBL" id="JBHSAP010000009">
    <property type="protein sequence ID" value="MFC4077129.1"/>
    <property type="molecule type" value="Genomic_DNA"/>
</dbReference>
<dbReference type="InterPro" id="IPR006530">
    <property type="entry name" value="YD"/>
</dbReference>
<dbReference type="RefSeq" id="WP_380704673.1">
    <property type="nucleotide sequence ID" value="NZ_JBHSAP010000009.1"/>
</dbReference>
<dbReference type="InterPro" id="IPR050708">
    <property type="entry name" value="T6SS_VgrG/RHS"/>
</dbReference>
<dbReference type="Proteomes" id="UP001595843">
    <property type="component" value="Unassembled WGS sequence"/>
</dbReference>
<dbReference type="PANTHER" id="PTHR32305:SF15">
    <property type="entry name" value="PROTEIN RHSA-RELATED"/>
    <property type="match status" value="1"/>
</dbReference>
<organism evidence="2 3">
    <name type="scientific">Salinithrix halophila</name>
    <dbReference type="NCBI Taxonomy" id="1485204"/>
    <lineage>
        <taxon>Bacteria</taxon>
        <taxon>Bacillati</taxon>
        <taxon>Bacillota</taxon>
        <taxon>Bacilli</taxon>
        <taxon>Bacillales</taxon>
        <taxon>Thermoactinomycetaceae</taxon>
        <taxon>Salinithrix</taxon>
    </lineage>
</organism>
<protein>
    <submittedName>
        <fullName evidence="2">RHS repeat-associated core domain-containing protein</fullName>
    </submittedName>
</protein>
<name>A0ABV8JMD1_9BACL</name>
<dbReference type="NCBIfam" id="TIGR01643">
    <property type="entry name" value="YD_repeat_2x"/>
    <property type="match status" value="1"/>
</dbReference>
<dbReference type="NCBIfam" id="TIGR03696">
    <property type="entry name" value="Rhs_assc_core"/>
    <property type="match status" value="1"/>
</dbReference>
<keyword evidence="3" id="KW-1185">Reference proteome</keyword>
<proteinExistence type="predicted"/>
<feature type="compositionally biased region" description="Basic and acidic residues" evidence="1">
    <location>
        <begin position="239"/>
        <end position="249"/>
    </location>
</feature>
<evidence type="ECO:0000313" key="3">
    <source>
        <dbReference type="Proteomes" id="UP001595843"/>
    </source>
</evidence>
<feature type="region of interest" description="Disordered" evidence="1">
    <location>
        <begin position="223"/>
        <end position="250"/>
    </location>
</feature>
<reference evidence="3" key="1">
    <citation type="journal article" date="2019" name="Int. J. Syst. Evol. Microbiol.">
        <title>The Global Catalogue of Microorganisms (GCM) 10K type strain sequencing project: providing services to taxonomists for standard genome sequencing and annotation.</title>
        <authorList>
            <consortium name="The Broad Institute Genomics Platform"/>
            <consortium name="The Broad Institute Genome Sequencing Center for Infectious Disease"/>
            <person name="Wu L."/>
            <person name="Ma J."/>
        </authorList>
    </citation>
    <scope>NUCLEOTIDE SEQUENCE [LARGE SCALE GENOMIC DNA]</scope>
    <source>
        <strain evidence="3">IBRC-M 10813</strain>
    </source>
</reference>
<evidence type="ECO:0000313" key="2">
    <source>
        <dbReference type="EMBL" id="MFC4077129.1"/>
    </source>
</evidence>
<sequence length="668" mass="74277">MLFFNNANGNPKARTHDDEVSEYTYNVRGLVSQVINKESPTDANPKTTSFTYTPRGQKLKETKENGNTVDYTYYLDGLLKHQVEKKSNGTLINEHTIDYNANGHRVKDVLQQRNADTQALINSTLTYTYDPRDRVTKYEKTGDNAKIETYEHDANGNVIQQTVEGTTTTYNYDRNRLLTATTGSTTATYNYDPFGRLNSVTAAGKQIEKYTYDGFDRVTEHSKLQDDGSTKKTSYTYDPMDRTTSRTEGTKTTNLNYLGLSGEVISEDVAGEIQKSYHYSPWGERLSMVKHNSDGTKEDSYYGYNPHTDVEVLTDENGDSRATYGYTAYGKNDEDEFTGVDKPDAQDPTKEPYNVYRFNSKRWDPSTGKYDMGFRDYDPGNNRFLTRDMYNGAMADMNLGTNPWTMNRYAFAGGNPISMVELDGHWNSQTEQQSTTESAEQEFSTLFGDIYTTLTGEDYSSGEEVSGGEYAEAVAWTALDVFGGKILGLAGKGIKAGVSGAKSAIRGSSAVAKESKYSGSLKMDLQFFARGNGDSRAIAIRANQAKREQLKGELSKRKYSKIGAVSTAVDRTTGQYWTKVSGRYLDEPDEIHSSLAERINLAPGADHGKPPSNCAEFRACNAALLDGANSVNLDVYTEVFRKPSPTPFPRCANCQVTVPSSRFNIISE</sequence>